<dbReference type="InterPro" id="IPR025756">
    <property type="entry name" value="Myb_CC_LHEQLE"/>
</dbReference>
<keyword evidence="2" id="KW-0804">Transcription</keyword>
<dbReference type="InterPro" id="IPR046955">
    <property type="entry name" value="PHR1-like"/>
</dbReference>
<sequence length="271" mass="30772">MGRGRFGSYLLSFEANGSMLSRDPKPRLRWTPDLHQLFVDAVTKLGGPDKATPKAVLKQMGLKGLALYHLKSHLQKYRLGMQARREANLEERRDSTGSSEGHIHLHSSITSTNASRMINKGEIPIADAVRYQIEVQRRLHEQLEMQNKLQMRIEAQGKYLQVILEKAEKTLSNSDMNCSETLESARAQLTDFNLALSGLMENMTDQVSNNYERQGKKIGTSTFQLHQEREEEEEMKKDVKIKVEEGSILFDLNVNGSFDFFGPKGIEFGII</sequence>
<dbReference type="InterPro" id="IPR009057">
    <property type="entry name" value="Homeodomain-like_sf"/>
</dbReference>
<dbReference type="AlphaFoldDB" id="A0A7J7KZQ5"/>
<dbReference type="GO" id="GO:0003700">
    <property type="term" value="F:DNA-binding transcription factor activity"/>
    <property type="evidence" value="ECO:0007669"/>
    <property type="project" value="InterPro"/>
</dbReference>
<reference evidence="5 6" key="1">
    <citation type="journal article" date="2020" name="IScience">
        <title>Genome Sequencing of the Endangered Kingdonia uniflora (Circaeasteraceae, Ranunculales) Reveals Potential Mechanisms of Evolutionary Specialization.</title>
        <authorList>
            <person name="Sun Y."/>
            <person name="Deng T."/>
            <person name="Zhang A."/>
            <person name="Moore M.J."/>
            <person name="Landis J.B."/>
            <person name="Lin N."/>
            <person name="Zhang H."/>
            <person name="Zhang X."/>
            <person name="Huang J."/>
            <person name="Zhang X."/>
            <person name="Sun H."/>
            <person name="Wang H."/>
        </authorList>
    </citation>
    <scope>NUCLEOTIDE SEQUENCE [LARGE SCALE GENOMIC DNA]</scope>
    <source>
        <strain evidence="5">TB1705</strain>
        <tissue evidence="5">Leaf</tissue>
    </source>
</reference>
<dbReference type="PANTHER" id="PTHR31499:SF23">
    <property type="entry name" value="MYB FAMILY TRANSCRIPTION FACTOR PHL11"/>
    <property type="match status" value="1"/>
</dbReference>
<feature type="domain" description="HTH myb-type" evidence="4">
    <location>
        <begin position="22"/>
        <end position="82"/>
    </location>
</feature>
<dbReference type="Gene3D" id="1.10.10.60">
    <property type="entry name" value="Homeodomain-like"/>
    <property type="match status" value="1"/>
</dbReference>
<evidence type="ECO:0000313" key="5">
    <source>
        <dbReference type="EMBL" id="KAF6135817.1"/>
    </source>
</evidence>
<evidence type="ECO:0000259" key="4">
    <source>
        <dbReference type="PROSITE" id="PS51294"/>
    </source>
</evidence>
<dbReference type="InterPro" id="IPR006447">
    <property type="entry name" value="Myb_dom_plants"/>
</dbReference>
<dbReference type="FunFam" id="1.10.10.60:FF:000002">
    <property type="entry name" value="Myb family transcription factor"/>
    <property type="match status" value="1"/>
</dbReference>
<dbReference type="SUPFAM" id="SSF46689">
    <property type="entry name" value="Homeodomain-like"/>
    <property type="match status" value="1"/>
</dbReference>
<evidence type="ECO:0000256" key="3">
    <source>
        <dbReference type="ARBA" id="ARBA00023242"/>
    </source>
</evidence>
<dbReference type="Proteomes" id="UP000541444">
    <property type="component" value="Unassembled WGS sequence"/>
</dbReference>
<dbReference type="OrthoDB" id="551907at2759"/>
<evidence type="ECO:0000313" key="6">
    <source>
        <dbReference type="Proteomes" id="UP000541444"/>
    </source>
</evidence>
<dbReference type="PANTHER" id="PTHR31499">
    <property type="entry name" value="MYB FAMILY TRANSCRIPTION FACTOR PHL11"/>
    <property type="match status" value="1"/>
</dbReference>
<dbReference type="GO" id="GO:0003677">
    <property type="term" value="F:DNA binding"/>
    <property type="evidence" value="ECO:0007669"/>
    <property type="project" value="InterPro"/>
</dbReference>
<name>A0A7J7KZQ5_9MAGN</name>
<dbReference type="InterPro" id="IPR017930">
    <property type="entry name" value="Myb_dom"/>
</dbReference>
<keyword evidence="3" id="KW-0539">Nucleus</keyword>
<gene>
    <name evidence="5" type="ORF">GIB67_028136</name>
</gene>
<dbReference type="NCBIfam" id="TIGR01557">
    <property type="entry name" value="myb_SHAQKYF"/>
    <property type="match status" value="1"/>
</dbReference>
<dbReference type="Pfam" id="PF00249">
    <property type="entry name" value="Myb_DNA-binding"/>
    <property type="match status" value="1"/>
</dbReference>
<comment type="caution">
    <text evidence="5">The sequence shown here is derived from an EMBL/GenBank/DDBJ whole genome shotgun (WGS) entry which is preliminary data.</text>
</comment>
<keyword evidence="6" id="KW-1185">Reference proteome</keyword>
<proteinExistence type="predicted"/>
<accession>A0A7J7KZQ5</accession>
<dbReference type="InterPro" id="IPR001005">
    <property type="entry name" value="SANT/Myb"/>
</dbReference>
<evidence type="ECO:0000256" key="2">
    <source>
        <dbReference type="ARBA" id="ARBA00023163"/>
    </source>
</evidence>
<dbReference type="EMBL" id="JACGCM010002776">
    <property type="protein sequence ID" value="KAF6135817.1"/>
    <property type="molecule type" value="Genomic_DNA"/>
</dbReference>
<evidence type="ECO:0000256" key="1">
    <source>
        <dbReference type="ARBA" id="ARBA00023015"/>
    </source>
</evidence>
<organism evidence="5 6">
    <name type="scientific">Kingdonia uniflora</name>
    <dbReference type="NCBI Taxonomy" id="39325"/>
    <lineage>
        <taxon>Eukaryota</taxon>
        <taxon>Viridiplantae</taxon>
        <taxon>Streptophyta</taxon>
        <taxon>Embryophyta</taxon>
        <taxon>Tracheophyta</taxon>
        <taxon>Spermatophyta</taxon>
        <taxon>Magnoliopsida</taxon>
        <taxon>Ranunculales</taxon>
        <taxon>Circaeasteraceae</taxon>
        <taxon>Kingdonia</taxon>
    </lineage>
</organism>
<dbReference type="PROSITE" id="PS51294">
    <property type="entry name" value="HTH_MYB"/>
    <property type="match status" value="1"/>
</dbReference>
<keyword evidence="1" id="KW-0805">Transcription regulation</keyword>
<protein>
    <recommendedName>
        <fullName evidence="4">HTH myb-type domain-containing protein</fullName>
    </recommendedName>
</protein>
<dbReference type="Pfam" id="PF14379">
    <property type="entry name" value="Myb_CC_LHEQLE"/>
    <property type="match status" value="1"/>
</dbReference>